<dbReference type="AlphaFoldDB" id="A0A2N3PWX0"/>
<dbReference type="InterPro" id="IPR009051">
    <property type="entry name" value="Helical_ferredxn"/>
</dbReference>
<proteinExistence type="predicted"/>
<gene>
    <name evidence="7" type="ORF">CWS72_08515</name>
</gene>
<name>A0A2N3PWX0_9PROT</name>
<keyword evidence="2" id="KW-0479">Metal-binding</keyword>
<keyword evidence="4" id="KW-0408">Iron</keyword>
<keyword evidence="8" id="KW-1185">Reference proteome</keyword>
<dbReference type="GO" id="GO:0016491">
    <property type="term" value="F:oxidoreductase activity"/>
    <property type="evidence" value="ECO:0007669"/>
    <property type="project" value="UniProtKB-KW"/>
</dbReference>
<comment type="caution">
    <text evidence="7">The sequence shown here is derived from an EMBL/GenBank/DDBJ whole genome shotgun (WGS) entry which is preliminary data.</text>
</comment>
<dbReference type="InterPro" id="IPR004017">
    <property type="entry name" value="Cys_rich_dom"/>
</dbReference>
<dbReference type="GO" id="GO:0046872">
    <property type="term" value="F:metal ion binding"/>
    <property type="evidence" value="ECO:0007669"/>
    <property type="project" value="UniProtKB-KW"/>
</dbReference>
<dbReference type="PANTHER" id="PTHR43255:SF1">
    <property type="entry name" value="IRON-SULFUR-BINDING OXIDOREDUCTASE FADF-RELATED"/>
    <property type="match status" value="1"/>
</dbReference>
<dbReference type="InterPro" id="IPR036188">
    <property type="entry name" value="FAD/NAD-bd_sf"/>
</dbReference>
<dbReference type="GO" id="GO:0005886">
    <property type="term" value="C:plasma membrane"/>
    <property type="evidence" value="ECO:0007669"/>
    <property type="project" value="TreeGrafter"/>
</dbReference>
<dbReference type="Pfam" id="PF14691">
    <property type="entry name" value="Fer4_20"/>
    <property type="match status" value="1"/>
</dbReference>
<dbReference type="InterPro" id="IPR028261">
    <property type="entry name" value="DPD_II"/>
</dbReference>
<reference evidence="8" key="1">
    <citation type="submission" date="2017-12" db="EMBL/GenBank/DDBJ databases">
        <title>Draft genome sequence of Telmatospirillum siberiense 26-4b1T, an acidotolerant peatland alphaproteobacterium potentially involved in sulfur cycling.</title>
        <authorList>
            <person name="Hausmann B."/>
            <person name="Pjevac P."/>
            <person name="Schreck K."/>
            <person name="Herbold C.W."/>
            <person name="Daims H."/>
            <person name="Wagner M."/>
            <person name="Pester M."/>
            <person name="Loy A."/>
        </authorList>
    </citation>
    <scope>NUCLEOTIDE SEQUENCE [LARGE SCALE GENOMIC DNA]</scope>
    <source>
        <strain evidence="8">26-4b1</strain>
    </source>
</reference>
<organism evidence="7 8">
    <name type="scientific">Telmatospirillum siberiense</name>
    <dbReference type="NCBI Taxonomy" id="382514"/>
    <lineage>
        <taxon>Bacteria</taxon>
        <taxon>Pseudomonadati</taxon>
        <taxon>Pseudomonadota</taxon>
        <taxon>Alphaproteobacteria</taxon>
        <taxon>Rhodospirillales</taxon>
        <taxon>Rhodospirillaceae</taxon>
        <taxon>Telmatospirillum</taxon>
    </lineage>
</organism>
<dbReference type="Gene3D" id="1.10.1060.10">
    <property type="entry name" value="Alpha-helical ferredoxin"/>
    <property type="match status" value="2"/>
</dbReference>
<dbReference type="GO" id="GO:0051539">
    <property type="term" value="F:4 iron, 4 sulfur cluster binding"/>
    <property type="evidence" value="ECO:0007669"/>
    <property type="project" value="UniProtKB-KW"/>
</dbReference>
<protein>
    <submittedName>
        <fullName evidence="7">Amine oxidase</fullName>
    </submittedName>
</protein>
<dbReference type="EMBL" id="PIUM01000007">
    <property type="protein sequence ID" value="PKU24912.1"/>
    <property type="molecule type" value="Genomic_DNA"/>
</dbReference>
<dbReference type="InterPro" id="IPR051460">
    <property type="entry name" value="HdrC_iron-sulfur_subunit"/>
</dbReference>
<evidence type="ECO:0000256" key="5">
    <source>
        <dbReference type="ARBA" id="ARBA00023014"/>
    </source>
</evidence>
<dbReference type="InterPro" id="IPR017900">
    <property type="entry name" value="4Fe4S_Fe_S_CS"/>
</dbReference>
<evidence type="ECO:0000313" key="8">
    <source>
        <dbReference type="Proteomes" id="UP000233293"/>
    </source>
</evidence>
<dbReference type="InterPro" id="IPR023753">
    <property type="entry name" value="FAD/NAD-binding_dom"/>
</dbReference>
<evidence type="ECO:0000256" key="2">
    <source>
        <dbReference type="ARBA" id="ARBA00022723"/>
    </source>
</evidence>
<sequence>MERLRVQELEAQCIEEAPPACTATCPIHLDARGMMEFVRKGDIPGGFGIVARFLPFPSIISRICDHPCELLCKRAEAGEAVRINDIERACVDHGYKASALPRAQRAQRKKHVAVVGAGLSGLTAAVDLAVKGHEVTVFEAKSRTFDRIREWRRPPLPASLIETDLVQLGTLGITVQTNTVVGAGGMSFRSLADGFDAAYLGLGSRSVADLALDLELDAEGRIVIDPLTFATSHPQIFAGGCHRYGPAVYSPITSVHDGRYAAMSIDRMFQGASLSANRETQGPYPTRLYTKTSDYAPLPAVVPADLHAGFTAAEAVAEATRCFPCHCLECVKVCDFLAHHGSYPKRYIREIYNNDCIVMGAHKANRMANTCSLCGLCSAVCPEHLPMGDFCLEARQSMVLRGKMQPSFHDFALRDMAFSTGDAFALARHQPGTTSSAALFFPGCQLSASSSDHVAAAYAYLRQRLPGGVGLMLGCCGAPAHWGGEEGLFRSALQSLEDEWERMGRPKIITACSSCYRVFKDHRPDFPVTSLWTLFEEIGLPPARKAPPSGPLAIHDPCTTRDEADVQRSVRALLDRIGVASQDIGDPGLTSCCGFGGLMSFVNPDVADKTIDRRARESDADYVTYCAMCRDNFARRGKRALHVLDLVFGTEDDPAAREDPGFSSRQENRARLKARLLREVWGEIPADEGEGPSPLPRLFIDPGVRALAEKRLILESDMRGVIRHAETSGVKILNRETGHFVASHQPAAVTYWVEYSPRGEGFAVHNVYSHRMSLGKEPSS</sequence>
<dbReference type="NCBIfam" id="NF045663">
    <property type="entry name" value="diclust_near_Sec"/>
    <property type="match status" value="1"/>
</dbReference>
<dbReference type="PANTHER" id="PTHR43255">
    <property type="entry name" value="IRON-SULFUR-BINDING OXIDOREDUCTASE FADF-RELATED-RELATED"/>
    <property type="match status" value="1"/>
</dbReference>
<dbReference type="OrthoDB" id="9803192at2"/>
<accession>A0A2N3PWX0</accession>
<dbReference type="Gene3D" id="3.50.50.60">
    <property type="entry name" value="FAD/NAD(P)-binding domain"/>
    <property type="match status" value="1"/>
</dbReference>
<evidence type="ECO:0000256" key="4">
    <source>
        <dbReference type="ARBA" id="ARBA00023004"/>
    </source>
</evidence>
<keyword evidence="5" id="KW-0411">Iron-sulfur</keyword>
<evidence type="ECO:0000256" key="1">
    <source>
        <dbReference type="ARBA" id="ARBA00022485"/>
    </source>
</evidence>
<dbReference type="RefSeq" id="WP_101250172.1">
    <property type="nucleotide sequence ID" value="NZ_PIUM01000007.1"/>
</dbReference>
<evidence type="ECO:0000313" key="7">
    <source>
        <dbReference type="EMBL" id="PKU24912.1"/>
    </source>
</evidence>
<evidence type="ECO:0000259" key="6">
    <source>
        <dbReference type="PROSITE" id="PS51379"/>
    </source>
</evidence>
<dbReference type="Pfam" id="PF02754">
    <property type="entry name" value="CCG"/>
    <property type="match status" value="2"/>
</dbReference>
<dbReference type="PROSITE" id="PS00198">
    <property type="entry name" value="4FE4S_FER_1"/>
    <property type="match status" value="1"/>
</dbReference>
<dbReference type="Pfam" id="PF07992">
    <property type="entry name" value="Pyr_redox_2"/>
    <property type="match status" value="1"/>
</dbReference>
<dbReference type="Pfam" id="PF13534">
    <property type="entry name" value="Fer4_17"/>
    <property type="match status" value="1"/>
</dbReference>
<dbReference type="PROSITE" id="PS51379">
    <property type="entry name" value="4FE4S_FER_2"/>
    <property type="match status" value="1"/>
</dbReference>
<dbReference type="SUPFAM" id="SSF51971">
    <property type="entry name" value="Nucleotide-binding domain"/>
    <property type="match status" value="1"/>
</dbReference>
<feature type="domain" description="4Fe-4S ferredoxin-type" evidence="6">
    <location>
        <begin position="362"/>
        <end position="390"/>
    </location>
</feature>
<keyword evidence="1" id="KW-0004">4Fe-4S</keyword>
<dbReference type="InterPro" id="IPR017896">
    <property type="entry name" value="4Fe4S_Fe-S-bd"/>
</dbReference>
<keyword evidence="3" id="KW-0560">Oxidoreductase</keyword>
<dbReference type="SUPFAM" id="SSF46548">
    <property type="entry name" value="alpha-helical ferredoxin"/>
    <property type="match status" value="1"/>
</dbReference>
<evidence type="ECO:0000256" key="3">
    <source>
        <dbReference type="ARBA" id="ARBA00023002"/>
    </source>
</evidence>
<dbReference type="Proteomes" id="UP000233293">
    <property type="component" value="Unassembled WGS sequence"/>
</dbReference>